<dbReference type="SUPFAM" id="SSF55781">
    <property type="entry name" value="GAF domain-like"/>
    <property type="match status" value="1"/>
</dbReference>
<sequence>MFELQPDDISLVSRGQLLAVIQAQAEILIKGLNEQQVMDKMALLAEELTHAAGAVVELIDGDDMVYQAATGVARQQLGMHIRAINSLSGLCVRENKVLNCEDVSQDPRVNKEACDKIGIQSMLVCPLRFDGELLGVLKVFSPHKYSFDDIDEQILDLAARIIAVSMHAAQLGEN</sequence>
<evidence type="ECO:0000313" key="3">
    <source>
        <dbReference type="Proteomes" id="UP001596364"/>
    </source>
</evidence>
<dbReference type="Pfam" id="PF13185">
    <property type="entry name" value="GAF_2"/>
    <property type="match status" value="1"/>
</dbReference>
<comment type="caution">
    <text evidence="2">The sequence shown here is derived from an EMBL/GenBank/DDBJ whole genome shotgun (WGS) entry which is preliminary data.</text>
</comment>
<evidence type="ECO:0000259" key="1">
    <source>
        <dbReference type="SMART" id="SM00065"/>
    </source>
</evidence>
<keyword evidence="3" id="KW-1185">Reference proteome</keyword>
<gene>
    <name evidence="2" type="ORF">ACFP85_04820</name>
</gene>
<accession>A0ABW1XHF7</accession>
<name>A0ABW1XHF7_9ALTE</name>
<dbReference type="EMBL" id="JBHSUS010000001">
    <property type="protein sequence ID" value="MFC6439470.1"/>
    <property type="molecule type" value="Genomic_DNA"/>
</dbReference>
<organism evidence="2 3">
    <name type="scientific">Pseudobowmanella zhangzhouensis</name>
    <dbReference type="NCBI Taxonomy" id="1537679"/>
    <lineage>
        <taxon>Bacteria</taxon>
        <taxon>Pseudomonadati</taxon>
        <taxon>Pseudomonadota</taxon>
        <taxon>Gammaproteobacteria</taxon>
        <taxon>Alteromonadales</taxon>
        <taxon>Alteromonadaceae</taxon>
    </lineage>
</organism>
<feature type="domain" description="GAF" evidence="1">
    <location>
        <begin position="33"/>
        <end position="174"/>
    </location>
</feature>
<dbReference type="Proteomes" id="UP001596364">
    <property type="component" value="Unassembled WGS sequence"/>
</dbReference>
<dbReference type="InterPro" id="IPR029016">
    <property type="entry name" value="GAF-like_dom_sf"/>
</dbReference>
<reference evidence="3" key="1">
    <citation type="journal article" date="2019" name="Int. J. Syst. Evol. Microbiol.">
        <title>The Global Catalogue of Microorganisms (GCM) 10K type strain sequencing project: providing services to taxonomists for standard genome sequencing and annotation.</title>
        <authorList>
            <consortium name="The Broad Institute Genomics Platform"/>
            <consortium name="The Broad Institute Genome Sequencing Center for Infectious Disease"/>
            <person name="Wu L."/>
            <person name="Ma J."/>
        </authorList>
    </citation>
    <scope>NUCLEOTIDE SEQUENCE [LARGE SCALE GENOMIC DNA]</scope>
    <source>
        <strain evidence="3">CGMCC 1.16031</strain>
    </source>
</reference>
<dbReference type="InterPro" id="IPR003018">
    <property type="entry name" value="GAF"/>
</dbReference>
<dbReference type="RefSeq" id="WP_131257241.1">
    <property type="nucleotide sequence ID" value="NZ_JBHSUS010000001.1"/>
</dbReference>
<proteinExistence type="predicted"/>
<dbReference type="SMART" id="SM00065">
    <property type="entry name" value="GAF"/>
    <property type="match status" value="1"/>
</dbReference>
<dbReference type="Gene3D" id="3.30.450.40">
    <property type="match status" value="1"/>
</dbReference>
<evidence type="ECO:0000313" key="2">
    <source>
        <dbReference type="EMBL" id="MFC6439470.1"/>
    </source>
</evidence>
<protein>
    <submittedName>
        <fullName evidence="2">GAF domain-containing protein</fullName>
    </submittedName>
</protein>